<dbReference type="GO" id="GO:0036064">
    <property type="term" value="C:ciliary basal body"/>
    <property type="evidence" value="ECO:0007669"/>
    <property type="project" value="TreeGrafter"/>
</dbReference>
<keyword evidence="7" id="KW-0966">Cell projection</keyword>
<dbReference type="PANTHER" id="PTHR21351:SF0">
    <property type="entry name" value="BARDET-BIEDL SYNDROME 5 PROTEIN"/>
    <property type="match status" value="1"/>
</dbReference>
<keyword evidence="10" id="KW-1185">Reference proteome</keyword>
<dbReference type="SMART" id="SM00683">
    <property type="entry name" value="DM16"/>
    <property type="match status" value="1"/>
</dbReference>
<reference evidence="9 10" key="1">
    <citation type="submission" date="2015-09" db="EMBL/GenBank/DDBJ databases">
        <title>Draft genome of the scarab beetle Oryctes borbonicus.</title>
        <authorList>
            <person name="Meyer J.M."/>
            <person name="Markov G.V."/>
            <person name="Baskaran P."/>
            <person name="Herrmann M."/>
            <person name="Sommer R.J."/>
            <person name="Roedelsperger C."/>
        </authorList>
    </citation>
    <scope>NUCLEOTIDE SEQUENCE [LARGE SCALE GENOMIC DNA]</scope>
    <source>
        <strain evidence="9">OB123</strain>
        <tissue evidence="9">Whole animal</tissue>
    </source>
</reference>
<evidence type="ECO:0000256" key="5">
    <source>
        <dbReference type="ARBA" id="ARBA00023069"/>
    </source>
</evidence>
<proteinExistence type="inferred from homology"/>
<evidence type="ECO:0000256" key="1">
    <source>
        <dbReference type="ARBA" id="ARBA00004138"/>
    </source>
</evidence>
<comment type="similarity">
    <text evidence="3">Belongs to the BBS5 family.</text>
</comment>
<feature type="domain" description="BBSome complex member BBS5 PH" evidence="8">
    <location>
        <begin position="62"/>
        <end position="113"/>
    </location>
</feature>
<dbReference type="Pfam" id="PF07289">
    <property type="entry name" value="BBL5"/>
    <property type="match status" value="1"/>
</dbReference>
<keyword evidence="5" id="KW-0969">Cilium</keyword>
<comment type="caution">
    <text evidence="9">The sequence shown here is derived from an EMBL/GenBank/DDBJ whole genome shotgun (WGS) entry which is preliminary data.</text>
</comment>
<dbReference type="AlphaFoldDB" id="A0A0T6B109"/>
<evidence type="ECO:0000256" key="7">
    <source>
        <dbReference type="ARBA" id="ARBA00023273"/>
    </source>
</evidence>
<name>A0A0T6B109_9SCAR</name>
<dbReference type="GO" id="GO:0034464">
    <property type="term" value="C:BBSome"/>
    <property type="evidence" value="ECO:0007669"/>
    <property type="project" value="InterPro"/>
</dbReference>
<sequence length="113" mass="13006">MMTSSHGTRFEFIFTNLVPGNIRHFTSVMGVHKAYASSKLYRELKLRGAMLHNKQLKILPLEQVYRTLYGMWNLSTDQGSLGTFIITNVRLVWFADMNEGFNISLPHLQIESV</sequence>
<evidence type="ECO:0000313" key="10">
    <source>
        <dbReference type="Proteomes" id="UP000051574"/>
    </source>
</evidence>
<evidence type="ECO:0000256" key="2">
    <source>
        <dbReference type="ARBA" id="ARBA00004245"/>
    </source>
</evidence>
<evidence type="ECO:0000256" key="4">
    <source>
        <dbReference type="ARBA" id="ARBA00022490"/>
    </source>
</evidence>
<dbReference type="InterPro" id="IPR006606">
    <property type="entry name" value="BBL5"/>
</dbReference>
<keyword evidence="6" id="KW-0206">Cytoskeleton</keyword>
<dbReference type="GO" id="GO:0060271">
    <property type="term" value="P:cilium assembly"/>
    <property type="evidence" value="ECO:0007669"/>
    <property type="project" value="TreeGrafter"/>
</dbReference>
<evidence type="ECO:0000313" key="9">
    <source>
        <dbReference type="EMBL" id="KRT80859.1"/>
    </source>
</evidence>
<keyword evidence="4" id="KW-0963">Cytoplasm</keyword>
<dbReference type="GO" id="GO:0032266">
    <property type="term" value="F:phosphatidylinositol-3-phosphate binding"/>
    <property type="evidence" value="ECO:0007669"/>
    <property type="project" value="TreeGrafter"/>
</dbReference>
<evidence type="ECO:0000256" key="6">
    <source>
        <dbReference type="ARBA" id="ARBA00023212"/>
    </source>
</evidence>
<evidence type="ECO:0000259" key="8">
    <source>
        <dbReference type="SMART" id="SM00683"/>
    </source>
</evidence>
<feature type="non-terminal residue" evidence="9">
    <location>
        <position position="113"/>
    </location>
</feature>
<evidence type="ECO:0000256" key="3">
    <source>
        <dbReference type="ARBA" id="ARBA00005822"/>
    </source>
</evidence>
<dbReference type="InterPro" id="IPR014003">
    <property type="entry name" value="BBS5_PH"/>
</dbReference>
<accession>A0A0T6B109</accession>
<protein>
    <recommendedName>
        <fullName evidence="8">BBSome complex member BBS5 PH domain-containing protein</fullName>
    </recommendedName>
</protein>
<dbReference type="Proteomes" id="UP000051574">
    <property type="component" value="Unassembled WGS sequence"/>
</dbReference>
<dbReference type="PANTHER" id="PTHR21351">
    <property type="entry name" value="BARDET-BIEDL SYNDROME PROTEIN 5"/>
    <property type="match status" value="1"/>
</dbReference>
<dbReference type="EMBL" id="LJIG01016352">
    <property type="protein sequence ID" value="KRT80859.1"/>
    <property type="molecule type" value="Genomic_DNA"/>
</dbReference>
<comment type="subcellular location">
    <subcellularLocation>
        <location evidence="1">Cell projection</location>
        <location evidence="1">Cilium</location>
    </subcellularLocation>
    <subcellularLocation>
        <location evidence="2">Cytoplasm</location>
        <location evidence="2">Cytoskeleton</location>
    </subcellularLocation>
</comment>
<organism evidence="9 10">
    <name type="scientific">Oryctes borbonicus</name>
    <dbReference type="NCBI Taxonomy" id="1629725"/>
    <lineage>
        <taxon>Eukaryota</taxon>
        <taxon>Metazoa</taxon>
        <taxon>Ecdysozoa</taxon>
        <taxon>Arthropoda</taxon>
        <taxon>Hexapoda</taxon>
        <taxon>Insecta</taxon>
        <taxon>Pterygota</taxon>
        <taxon>Neoptera</taxon>
        <taxon>Endopterygota</taxon>
        <taxon>Coleoptera</taxon>
        <taxon>Polyphaga</taxon>
        <taxon>Scarabaeiformia</taxon>
        <taxon>Scarabaeidae</taxon>
        <taxon>Dynastinae</taxon>
        <taxon>Oryctes</taxon>
    </lineage>
</organism>
<gene>
    <name evidence="9" type="ORF">AMK59_5424</name>
</gene>
<dbReference type="OrthoDB" id="10261999at2759"/>